<feature type="region of interest" description="Disordered" evidence="1">
    <location>
        <begin position="15"/>
        <end position="47"/>
    </location>
</feature>
<proteinExistence type="predicted"/>
<evidence type="ECO:0000313" key="3">
    <source>
        <dbReference type="Proteomes" id="UP001359485"/>
    </source>
</evidence>
<sequence length="91" mass="9999">MCCLHGFSKSERQTFLAGTHLKPSPQGSDSHGSFREHEPNWKSASRKPAHLQQLGQCVLCSSLNVPQTIDRSNLLGQARAWISIAVSATNR</sequence>
<accession>A0ABR1AVW1</accession>
<organism evidence="2 3">
    <name type="scientific">Polyplax serrata</name>
    <name type="common">Common mouse louse</name>
    <dbReference type="NCBI Taxonomy" id="468196"/>
    <lineage>
        <taxon>Eukaryota</taxon>
        <taxon>Metazoa</taxon>
        <taxon>Ecdysozoa</taxon>
        <taxon>Arthropoda</taxon>
        <taxon>Hexapoda</taxon>
        <taxon>Insecta</taxon>
        <taxon>Pterygota</taxon>
        <taxon>Neoptera</taxon>
        <taxon>Paraneoptera</taxon>
        <taxon>Psocodea</taxon>
        <taxon>Troctomorpha</taxon>
        <taxon>Phthiraptera</taxon>
        <taxon>Anoplura</taxon>
        <taxon>Polyplacidae</taxon>
        <taxon>Polyplax</taxon>
    </lineage>
</organism>
<reference evidence="2 3" key="1">
    <citation type="submission" date="2023-09" db="EMBL/GenBank/DDBJ databases">
        <title>Genomes of two closely related lineages of the louse Polyplax serrata with different host specificities.</title>
        <authorList>
            <person name="Martinu J."/>
            <person name="Tarabai H."/>
            <person name="Stefka J."/>
            <person name="Hypsa V."/>
        </authorList>
    </citation>
    <scope>NUCLEOTIDE SEQUENCE [LARGE SCALE GENOMIC DNA]</scope>
    <source>
        <strain evidence="2">98ZLc_SE</strain>
    </source>
</reference>
<evidence type="ECO:0000256" key="1">
    <source>
        <dbReference type="SAM" id="MobiDB-lite"/>
    </source>
</evidence>
<dbReference type="Proteomes" id="UP001359485">
    <property type="component" value="Unassembled WGS sequence"/>
</dbReference>
<name>A0ABR1AVW1_POLSC</name>
<comment type="caution">
    <text evidence="2">The sequence shown here is derived from an EMBL/GenBank/DDBJ whole genome shotgun (WGS) entry which is preliminary data.</text>
</comment>
<gene>
    <name evidence="2" type="ORF">RUM44_010537</name>
</gene>
<keyword evidence="3" id="KW-1185">Reference proteome</keyword>
<evidence type="ECO:0000313" key="2">
    <source>
        <dbReference type="EMBL" id="KAK6628055.1"/>
    </source>
</evidence>
<dbReference type="EMBL" id="JAWJWF010000045">
    <property type="protein sequence ID" value="KAK6628055.1"/>
    <property type="molecule type" value="Genomic_DNA"/>
</dbReference>
<protein>
    <submittedName>
        <fullName evidence="2">Uncharacterized protein</fullName>
    </submittedName>
</protein>